<protein>
    <recommendedName>
        <fullName evidence="3">Guanylate kinase</fullName>
    </recommendedName>
</protein>
<sequence>MSRGVILYGPPASGKDTITQELTRLFPECVYYRRLKVGGGRTYGYRFTTAAAVDDLVRRGLVIYENERYGNRYLVDRPYLDELFASAAIPVLHLGQIIGVKAVRRYPASWLAVLLWCPREVSAERARARGSSDVSARIAAWDETARDIELNGTGDFDIRINTDQHSPGEAAQIIHDCLVKMR</sequence>
<evidence type="ECO:0000313" key="1">
    <source>
        <dbReference type="EMBL" id="GGM34664.1"/>
    </source>
</evidence>
<gene>
    <name evidence="1" type="ORF">GCM10012275_02400</name>
</gene>
<organism evidence="1 2">
    <name type="scientific">Longimycelium tulufanense</name>
    <dbReference type="NCBI Taxonomy" id="907463"/>
    <lineage>
        <taxon>Bacteria</taxon>
        <taxon>Bacillati</taxon>
        <taxon>Actinomycetota</taxon>
        <taxon>Actinomycetes</taxon>
        <taxon>Pseudonocardiales</taxon>
        <taxon>Pseudonocardiaceae</taxon>
        <taxon>Longimycelium</taxon>
    </lineage>
</organism>
<reference evidence="1" key="2">
    <citation type="submission" date="2020-09" db="EMBL/GenBank/DDBJ databases">
        <authorList>
            <person name="Sun Q."/>
            <person name="Zhou Y."/>
        </authorList>
    </citation>
    <scope>NUCLEOTIDE SEQUENCE</scope>
    <source>
        <strain evidence="1">CGMCC 4.5737</strain>
    </source>
</reference>
<dbReference type="InterPro" id="IPR027417">
    <property type="entry name" value="P-loop_NTPase"/>
</dbReference>
<dbReference type="Proteomes" id="UP000637578">
    <property type="component" value="Unassembled WGS sequence"/>
</dbReference>
<evidence type="ECO:0000313" key="2">
    <source>
        <dbReference type="Proteomes" id="UP000637578"/>
    </source>
</evidence>
<dbReference type="AlphaFoldDB" id="A0A8J3C7D0"/>
<keyword evidence="2" id="KW-1185">Reference proteome</keyword>
<dbReference type="EMBL" id="BMMK01000001">
    <property type="protein sequence ID" value="GGM34664.1"/>
    <property type="molecule type" value="Genomic_DNA"/>
</dbReference>
<reference evidence="1" key="1">
    <citation type="journal article" date="2014" name="Int. J. Syst. Evol. Microbiol.">
        <title>Complete genome sequence of Corynebacterium casei LMG S-19264T (=DSM 44701T), isolated from a smear-ripened cheese.</title>
        <authorList>
            <consortium name="US DOE Joint Genome Institute (JGI-PGF)"/>
            <person name="Walter F."/>
            <person name="Albersmeier A."/>
            <person name="Kalinowski J."/>
            <person name="Ruckert C."/>
        </authorList>
    </citation>
    <scope>NUCLEOTIDE SEQUENCE</scope>
    <source>
        <strain evidence="1">CGMCC 4.5737</strain>
    </source>
</reference>
<proteinExistence type="predicted"/>
<evidence type="ECO:0008006" key="3">
    <source>
        <dbReference type="Google" id="ProtNLM"/>
    </source>
</evidence>
<dbReference type="Gene3D" id="3.40.50.300">
    <property type="entry name" value="P-loop containing nucleotide triphosphate hydrolases"/>
    <property type="match status" value="1"/>
</dbReference>
<comment type="caution">
    <text evidence="1">The sequence shown here is derived from an EMBL/GenBank/DDBJ whole genome shotgun (WGS) entry which is preliminary data.</text>
</comment>
<name>A0A8J3C7D0_9PSEU</name>
<accession>A0A8J3C7D0</accession>
<dbReference type="SUPFAM" id="SSF52540">
    <property type="entry name" value="P-loop containing nucleoside triphosphate hydrolases"/>
    <property type="match status" value="1"/>
</dbReference>